<accession>A0A089QG55</accession>
<keyword evidence="2" id="KW-0808">Transferase</keyword>
<dbReference type="CDD" id="cd03311">
    <property type="entry name" value="CIMS_C_terminal_like"/>
    <property type="match status" value="1"/>
</dbReference>
<dbReference type="GO" id="GO:0003871">
    <property type="term" value="F:5-methyltetrahydropteroyltriglutamate-homocysteine S-methyltransferase activity"/>
    <property type="evidence" value="ECO:0007669"/>
    <property type="project" value="UniProtKB-EC"/>
</dbReference>
<evidence type="ECO:0000313" key="2">
    <source>
        <dbReference type="EMBL" id="AIR09921.1"/>
    </source>
</evidence>
<proteinExistence type="predicted"/>
<sequence length="384" mass="44345">MPKKKMGEIFMTKDVLHYDTVGSFLRPEKLKQARQEFLENKISREKLKLVENEAIADLVEKEKQLGLKVVTDGEFRRSYWHLDTFWGFGGIEYTIPEHGYFFHGEETRADSATVSGKIHYVENHPDVQAFSYLKELIKDDDDVTARQSIPAPAQLYVELFRDEHNKKITNEFYPDHKELVADISKAYRELILDLYNHGCRDIKLDDCTWGVIVDDDFWNVFSEDGKYTRDGLQDLYLELNNGALVDLPEDLRITIHICRGNYHSTWASKGGYEPVAAHVFAKENVDAFYLEFDDERSGGFEPLRFIPKGKEVVLGIITSKKPELEDKEELKQRIKEAAKYVDLENLALSTQCGFASTEEGNKLTEEDQEAKIKLVIETAKEVWK</sequence>
<protein>
    <submittedName>
        <fullName evidence="2">5-methyltetrahydropteroyltriglutamate--homocysteine methyltransferase</fullName>
        <ecNumber evidence="2">2.1.1.14</ecNumber>
    </submittedName>
</protein>
<dbReference type="Pfam" id="PF01717">
    <property type="entry name" value="Meth_synt_2"/>
    <property type="match status" value="2"/>
</dbReference>
<organism evidence="2 3">
    <name type="scientific">Ligilactobacillus salivarius</name>
    <dbReference type="NCBI Taxonomy" id="1624"/>
    <lineage>
        <taxon>Bacteria</taxon>
        <taxon>Bacillati</taxon>
        <taxon>Bacillota</taxon>
        <taxon>Bacilli</taxon>
        <taxon>Lactobacillales</taxon>
        <taxon>Lactobacillaceae</taxon>
        <taxon>Ligilactobacillus</taxon>
    </lineage>
</organism>
<dbReference type="SUPFAM" id="SSF51726">
    <property type="entry name" value="UROD/MetE-like"/>
    <property type="match status" value="1"/>
</dbReference>
<dbReference type="GO" id="GO:0008270">
    <property type="term" value="F:zinc ion binding"/>
    <property type="evidence" value="ECO:0007669"/>
    <property type="project" value="InterPro"/>
</dbReference>
<keyword evidence="2" id="KW-0489">Methyltransferase</keyword>
<name>A0A089QG55_9LACO</name>
<dbReference type="KEGG" id="lsj:LSJ_0158"/>
<dbReference type="InterPro" id="IPR002629">
    <property type="entry name" value="Met_Synth_C/arc"/>
</dbReference>
<dbReference type="EC" id="2.1.1.14" evidence="2"/>
<dbReference type="Gene3D" id="3.20.20.210">
    <property type="match status" value="1"/>
</dbReference>
<evidence type="ECO:0000313" key="3">
    <source>
        <dbReference type="Proteomes" id="UP000029488"/>
    </source>
</evidence>
<dbReference type="InterPro" id="IPR038071">
    <property type="entry name" value="UROD/MetE-like_sf"/>
</dbReference>
<dbReference type="NCBIfam" id="NF005085">
    <property type="entry name" value="PRK06520.1"/>
    <property type="match status" value="1"/>
</dbReference>
<feature type="domain" description="Cobalamin-independent methionine synthase MetE C-terminal/archaeal" evidence="1">
    <location>
        <begin position="176"/>
        <end position="358"/>
    </location>
</feature>
<reference evidence="2 3" key="1">
    <citation type="journal article" date="2014" name="BMC Genomics">
        <title>Unusual genome complexity in Lactobacillus salivarius JCM1046.</title>
        <authorList>
            <person name="Raftis E.J."/>
            <person name="Forde B.M."/>
            <person name="Claesson M.J."/>
            <person name="O'Toole P.W."/>
        </authorList>
    </citation>
    <scope>NUCLEOTIDE SEQUENCE [LARGE SCALE GENOMIC DNA]</scope>
    <source>
        <strain evidence="2 3">JCM1046</strain>
    </source>
</reference>
<dbReference type="AlphaFoldDB" id="A0A089QG55"/>
<evidence type="ECO:0000259" key="1">
    <source>
        <dbReference type="Pfam" id="PF01717"/>
    </source>
</evidence>
<dbReference type="PANTHER" id="PTHR43844:SF1">
    <property type="entry name" value="METHIONINE SYNTHASE"/>
    <property type="match status" value="1"/>
</dbReference>
<feature type="domain" description="Cobalamin-independent methionine synthase MetE C-terminal/archaeal" evidence="1">
    <location>
        <begin position="20"/>
        <end position="79"/>
    </location>
</feature>
<dbReference type="PANTHER" id="PTHR43844">
    <property type="entry name" value="METHIONINE SYNTHASE"/>
    <property type="match status" value="1"/>
</dbReference>
<gene>
    <name evidence="2" type="primary">metE</name>
    <name evidence="2" type="ORF">LSJ_0158</name>
</gene>
<dbReference type="EMBL" id="CP007646">
    <property type="protein sequence ID" value="AIR09921.1"/>
    <property type="molecule type" value="Genomic_DNA"/>
</dbReference>
<dbReference type="Proteomes" id="UP000029488">
    <property type="component" value="Chromosome"/>
</dbReference>
<dbReference type="GO" id="GO:0009086">
    <property type="term" value="P:methionine biosynthetic process"/>
    <property type="evidence" value="ECO:0007669"/>
    <property type="project" value="InterPro"/>
</dbReference>
<dbReference type="GO" id="GO:0032259">
    <property type="term" value="P:methylation"/>
    <property type="evidence" value="ECO:0007669"/>
    <property type="project" value="UniProtKB-KW"/>
</dbReference>